<proteinExistence type="predicted"/>
<keyword evidence="3" id="KW-1185">Reference proteome</keyword>
<dbReference type="RefSeq" id="WP_183496655.1">
    <property type="nucleotide sequence ID" value="NZ_JACIFF010000008.1"/>
</dbReference>
<keyword evidence="1" id="KW-0732">Signal</keyword>
<evidence type="ECO:0000256" key="1">
    <source>
        <dbReference type="SAM" id="SignalP"/>
    </source>
</evidence>
<reference evidence="2 3" key="1">
    <citation type="submission" date="2020-08" db="EMBL/GenBank/DDBJ databases">
        <title>Genomic Encyclopedia of Type Strains, Phase IV (KMG-IV): sequencing the most valuable type-strain genomes for metagenomic binning, comparative biology and taxonomic classification.</title>
        <authorList>
            <person name="Goeker M."/>
        </authorList>
    </citation>
    <scope>NUCLEOTIDE SEQUENCE [LARGE SCALE GENOMIC DNA]</scope>
    <source>
        <strain evidence="2 3">DSM 105137</strain>
    </source>
</reference>
<accession>A0A840EEQ3</accession>
<feature type="signal peptide" evidence="1">
    <location>
        <begin position="1"/>
        <end position="17"/>
    </location>
</feature>
<feature type="chain" id="PRO_5032810368" evidence="1">
    <location>
        <begin position="18"/>
        <end position="163"/>
    </location>
</feature>
<sequence>MRTIIFLLLFAFGTALCAQSAKQLRFLESIAETLYQAAHPTNNYLGGQYQWQEYSDGQVATLSLYATDSWNGKQIGTDIGIVFQNGYISDVKVLGDEDSCGVACCFTTVSLVKSIVVAYMNDTANTSYSELAEKSKRILGKSLEALSGKELVLLWLNLAYAVS</sequence>
<comment type="caution">
    <text evidence="2">The sequence shown here is derived from an EMBL/GenBank/DDBJ whole genome shotgun (WGS) entry which is preliminary data.</text>
</comment>
<evidence type="ECO:0000313" key="3">
    <source>
        <dbReference type="Proteomes" id="UP000576209"/>
    </source>
</evidence>
<dbReference type="AlphaFoldDB" id="A0A840EEQ3"/>
<gene>
    <name evidence="2" type="ORF">GGR28_003052</name>
</gene>
<evidence type="ECO:0000313" key="2">
    <source>
        <dbReference type="EMBL" id="MBB4080418.1"/>
    </source>
</evidence>
<dbReference type="Proteomes" id="UP000576209">
    <property type="component" value="Unassembled WGS sequence"/>
</dbReference>
<name>A0A840EEQ3_9BACT</name>
<dbReference type="EMBL" id="JACIFF010000008">
    <property type="protein sequence ID" value="MBB4080418.1"/>
    <property type="molecule type" value="Genomic_DNA"/>
</dbReference>
<organism evidence="2 3">
    <name type="scientific">Neolewinella aquimaris</name>
    <dbReference type="NCBI Taxonomy" id="1835722"/>
    <lineage>
        <taxon>Bacteria</taxon>
        <taxon>Pseudomonadati</taxon>
        <taxon>Bacteroidota</taxon>
        <taxon>Saprospiria</taxon>
        <taxon>Saprospirales</taxon>
        <taxon>Lewinellaceae</taxon>
        <taxon>Neolewinella</taxon>
    </lineage>
</organism>
<protein>
    <submittedName>
        <fullName evidence="2">Uncharacterized protein</fullName>
    </submittedName>
</protein>